<dbReference type="Proteomes" id="UP001187343">
    <property type="component" value="Unassembled WGS sequence"/>
</dbReference>
<dbReference type="EMBL" id="JAUYZG010000001">
    <property type="protein sequence ID" value="KAK2916595.1"/>
    <property type="molecule type" value="Genomic_DNA"/>
</dbReference>
<sequence>MAALINPWDVCKRIHIRPKRIIYDFTLAVKLNNGSSTRHPIKTDGKNNKWNIDSSRLHGIQQLHFCGFDTVW</sequence>
<proteinExistence type="predicted"/>
<evidence type="ECO:0000313" key="1">
    <source>
        <dbReference type="EMBL" id="KAK2916595.1"/>
    </source>
</evidence>
<gene>
    <name evidence="1" type="ORF">Q8A67_000969</name>
</gene>
<evidence type="ECO:0000313" key="2">
    <source>
        <dbReference type="Proteomes" id="UP001187343"/>
    </source>
</evidence>
<keyword evidence="2" id="KW-1185">Reference proteome</keyword>
<comment type="caution">
    <text evidence="1">The sequence shown here is derived from an EMBL/GenBank/DDBJ whole genome shotgun (WGS) entry which is preliminary data.</text>
</comment>
<organism evidence="1 2">
    <name type="scientific">Cirrhinus molitorella</name>
    <name type="common">mud carp</name>
    <dbReference type="NCBI Taxonomy" id="172907"/>
    <lineage>
        <taxon>Eukaryota</taxon>
        <taxon>Metazoa</taxon>
        <taxon>Chordata</taxon>
        <taxon>Craniata</taxon>
        <taxon>Vertebrata</taxon>
        <taxon>Euteleostomi</taxon>
        <taxon>Actinopterygii</taxon>
        <taxon>Neopterygii</taxon>
        <taxon>Teleostei</taxon>
        <taxon>Ostariophysi</taxon>
        <taxon>Cypriniformes</taxon>
        <taxon>Cyprinidae</taxon>
        <taxon>Labeoninae</taxon>
        <taxon>Labeonini</taxon>
        <taxon>Cirrhinus</taxon>
    </lineage>
</organism>
<dbReference type="AlphaFoldDB" id="A0AA88QKY8"/>
<reference evidence="1" key="1">
    <citation type="submission" date="2023-08" db="EMBL/GenBank/DDBJ databases">
        <title>Chromosome-level Genome Assembly of mud carp (Cirrhinus molitorella).</title>
        <authorList>
            <person name="Liu H."/>
        </authorList>
    </citation>
    <scope>NUCLEOTIDE SEQUENCE</scope>
    <source>
        <strain evidence="1">Prfri</strain>
        <tissue evidence="1">Muscle</tissue>
    </source>
</reference>
<name>A0AA88QKY8_9TELE</name>
<accession>A0AA88QKY8</accession>
<protein>
    <submittedName>
        <fullName evidence="1">Uncharacterized protein</fullName>
    </submittedName>
</protein>